<dbReference type="GO" id="GO:0070681">
    <property type="term" value="P:glutaminyl-tRNAGln biosynthesis via transamidation"/>
    <property type="evidence" value="ECO:0007669"/>
    <property type="project" value="UniProtKB-UniRule"/>
</dbReference>
<accession>A0A2H3BSV6</accession>
<keyword evidence="2 7" id="KW-0436">Ligase</keyword>
<keyword evidence="3 7" id="KW-0547">Nucleotide-binding</keyword>
<dbReference type="InterPro" id="IPR020556">
    <property type="entry name" value="Amidase_CS"/>
</dbReference>
<dbReference type="InterPro" id="IPR036928">
    <property type="entry name" value="AS_sf"/>
</dbReference>
<dbReference type="InterPro" id="IPR023631">
    <property type="entry name" value="Amidase_dom"/>
</dbReference>
<keyword evidence="7" id="KW-0496">Mitochondrion</keyword>
<reference evidence="10" key="1">
    <citation type="journal article" date="2017" name="Nat. Ecol. Evol.">
        <title>Genome expansion and lineage-specific genetic innovations in the forest pathogenic fungi Armillaria.</title>
        <authorList>
            <person name="Sipos G."/>
            <person name="Prasanna A.N."/>
            <person name="Walter M.C."/>
            <person name="O'Connor E."/>
            <person name="Balint B."/>
            <person name="Krizsan K."/>
            <person name="Kiss B."/>
            <person name="Hess J."/>
            <person name="Varga T."/>
            <person name="Slot J."/>
            <person name="Riley R."/>
            <person name="Boka B."/>
            <person name="Rigling D."/>
            <person name="Barry K."/>
            <person name="Lee J."/>
            <person name="Mihaltcheva S."/>
            <person name="LaButti K."/>
            <person name="Lipzen A."/>
            <person name="Waldron R."/>
            <person name="Moloney N.M."/>
            <person name="Sperisen C."/>
            <person name="Kredics L."/>
            <person name="Vagvoelgyi C."/>
            <person name="Patrignani A."/>
            <person name="Fitzpatrick D."/>
            <person name="Nagy I."/>
            <person name="Doyle S."/>
            <person name="Anderson J.B."/>
            <person name="Grigoriev I.V."/>
            <person name="Gueldener U."/>
            <person name="Muensterkoetter M."/>
            <person name="Nagy L.G."/>
        </authorList>
    </citation>
    <scope>NUCLEOTIDE SEQUENCE [LARGE SCALE GENOMIC DNA]</scope>
    <source>
        <strain evidence="10">28-4</strain>
    </source>
</reference>
<proteinExistence type="inferred from homology"/>
<dbReference type="Pfam" id="PF01425">
    <property type="entry name" value="Amidase"/>
    <property type="match status" value="1"/>
</dbReference>
<keyword evidence="10" id="KW-1185">Reference proteome</keyword>
<dbReference type="SUPFAM" id="SSF75304">
    <property type="entry name" value="Amidase signature (AS) enzymes"/>
    <property type="match status" value="1"/>
</dbReference>
<evidence type="ECO:0000256" key="7">
    <source>
        <dbReference type="HAMAP-Rule" id="MF_03150"/>
    </source>
</evidence>
<dbReference type="GO" id="GO:0030956">
    <property type="term" value="C:glutamyl-tRNA(Gln) amidotransferase complex"/>
    <property type="evidence" value="ECO:0007669"/>
    <property type="project" value="UniProtKB-UniRule"/>
</dbReference>
<sequence>MNTGATKQLWSGFRCLHPSPRAISSCSNRILRDKNSSINAFVCTNDTVEPSSGDHFPLGNVTIGVKDNICTSKLPTTCSSAILQGLFLTRLSLCALICLRSGFAPPFDATVVKLLEDAGAVTLGKTNCDEFGMGSLNVHSVHGSVVNPFQHPSSSVAWENRERRSAGGSSGGSAAVVAAKMCDAAIGTDTGGSIRLPAAYCGVVGLKPSYGLLSRWGVVSYADSLDCVGIIAKDIGTTKRVFDVLNVHDERDPTSTNRSTRRDASHAVETQLKSWGDLKGRNLHGIKIGIPEEYFPLELSGSVLSNTRSIIASMKNLGATVVPVSLTSTSFALSAYYVIASAEASSNLARYDGIQYGLHIKPPLGTDLTKTSKIYAHTRSKGFGSEVQKRILLGTYSLTADSFDNYFLQALRVRRLVRGDFNRVFRMPNVRLPNQIPNADGVDVLMHPSAIRTAPLLDGEDSSGLEAYVQDVLTVPASLAGLPAISVPIVNKEGDGWPVGISVVGQWGSDDMVMKIGEVIESLNSNL</sequence>
<protein>
    <recommendedName>
        <fullName evidence="7">Glutamyl-tRNA(Gln) amidotransferase subunit A, mitochondrial</fullName>
        <shortName evidence="7">Glu-AdT subunit A</shortName>
        <ecNumber evidence="7">6.3.5.7</ecNumber>
    </recommendedName>
</protein>
<feature type="active site" description="Charge relay system" evidence="7">
    <location>
        <position position="66"/>
    </location>
</feature>
<dbReference type="AlphaFoldDB" id="A0A2H3BSV6"/>
<dbReference type="GO" id="GO:0032543">
    <property type="term" value="P:mitochondrial translation"/>
    <property type="evidence" value="ECO:0007669"/>
    <property type="project" value="UniProtKB-UniRule"/>
</dbReference>
<dbReference type="InterPro" id="IPR004412">
    <property type="entry name" value="GatA"/>
</dbReference>
<comment type="subcellular location">
    <subcellularLocation>
        <location evidence="7">Mitochondrion</location>
    </subcellularLocation>
</comment>
<dbReference type="GO" id="GO:0005739">
    <property type="term" value="C:mitochondrion"/>
    <property type="evidence" value="ECO:0007669"/>
    <property type="project" value="UniProtKB-SubCell"/>
</dbReference>
<keyword evidence="4 7" id="KW-0067">ATP-binding</keyword>
<dbReference type="Gene3D" id="3.90.1300.10">
    <property type="entry name" value="Amidase signature (AS) domain"/>
    <property type="match status" value="1"/>
</dbReference>
<dbReference type="Proteomes" id="UP000218334">
    <property type="component" value="Unassembled WGS sequence"/>
</dbReference>
<dbReference type="InterPro" id="IPR000120">
    <property type="entry name" value="Amidase"/>
</dbReference>
<feature type="active site" description="Acyl-ester intermediate" evidence="7">
    <location>
        <position position="193"/>
    </location>
</feature>
<evidence type="ECO:0000256" key="2">
    <source>
        <dbReference type="ARBA" id="ARBA00022598"/>
    </source>
</evidence>
<dbReference type="STRING" id="1076256.A0A2H3BSV6"/>
<dbReference type="EC" id="6.3.5.7" evidence="7"/>
<name>A0A2H3BSV6_9AGAR</name>
<comment type="subunit">
    <text evidence="7">Subunit of the heterotrimeric GatCAB amidotransferase (AdT) complex, composed of A, B and C subunits.</text>
</comment>
<dbReference type="EMBL" id="KZ293430">
    <property type="protein sequence ID" value="PBK69118.1"/>
    <property type="molecule type" value="Genomic_DNA"/>
</dbReference>
<evidence type="ECO:0000256" key="1">
    <source>
        <dbReference type="ARBA" id="ARBA00008069"/>
    </source>
</evidence>
<feature type="active site" description="Charge relay system" evidence="7">
    <location>
        <position position="169"/>
    </location>
</feature>
<comment type="function">
    <text evidence="7">Allows the formation of correctly charged Gln-tRNA(Gln) through the transamidation of misacylated Glu-tRNA(Gln) in the mitochondria. The reaction takes place in the presence of glutamine and ATP through an activated gamma-phospho-Glu-tRNA(Gln).</text>
</comment>
<comment type="similarity">
    <text evidence="1 7">Belongs to the amidase family. GatA subfamily.</text>
</comment>
<evidence type="ECO:0000256" key="4">
    <source>
        <dbReference type="ARBA" id="ARBA00022840"/>
    </source>
</evidence>
<evidence type="ECO:0000256" key="5">
    <source>
        <dbReference type="ARBA" id="ARBA00022917"/>
    </source>
</evidence>
<dbReference type="GO" id="GO:0005524">
    <property type="term" value="F:ATP binding"/>
    <property type="evidence" value="ECO:0007669"/>
    <property type="project" value="UniProtKB-KW"/>
</dbReference>
<feature type="domain" description="Amidase" evidence="8">
    <location>
        <begin position="55"/>
        <end position="513"/>
    </location>
</feature>
<dbReference type="HAMAP" id="MF_00120">
    <property type="entry name" value="GatA"/>
    <property type="match status" value="1"/>
</dbReference>
<comment type="catalytic activity">
    <reaction evidence="6 7">
        <text>L-glutamyl-tRNA(Gln) + L-glutamine + ATP + H2O = L-glutaminyl-tRNA(Gln) + L-glutamate + ADP + phosphate + H(+)</text>
        <dbReference type="Rhea" id="RHEA:17521"/>
        <dbReference type="Rhea" id="RHEA-COMP:9681"/>
        <dbReference type="Rhea" id="RHEA-COMP:9684"/>
        <dbReference type="ChEBI" id="CHEBI:15377"/>
        <dbReference type="ChEBI" id="CHEBI:15378"/>
        <dbReference type="ChEBI" id="CHEBI:29985"/>
        <dbReference type="ChEBI" id="CHEBI:30616"/>
        <dbReference type="ChEBI" id="CHEBI:43474"/>
        <dbReference type="ChEBI" id="CHEBI:58359"/>
        <dbReference type="ChEBI" id="CHEBI:78520"/>
        <dbReference type="ChEBI" id="CHEBI:78521"/>
        <dbReference type="ChEBI" id="CHEBI:456216"/>
        <dbReference type="EC" id="6.3.5.7"/>
    </reaction>
</comment>
<dbReference type="PROSITE" id="PS00571">
    <property type="entry name" value="AMIDASES"/>
    <property type="match status" value="1"/>
</dbReference>
<organism evidence="9 10">
    <name type="scientific">Armillaria solidipes</name>
    <dbReference type="NCBI Taxonomy" id="1076256"/>
    <lineage>
        <taxon>Eukaryota</taxon>
        <taxon>Fungi</taxon>
        <taxon>Dikarya</taxon>
        <taxon>Basidiomycota</taxon>
        <taxon>Agaricomycotina</taxon>
        <taxon>Agaricomycetes</taxon>
        <taxon>Agaricomycetidae</taxon>
        <taxon>Agaricales</taxon>
        <taxon>Marasmiineae</taxon>
        <taxon>Physalacriaceae</taxon>
        <taxon>Armillaria</taxon>
    </lineage>
</organism>
<evidence type="ECO:0000256" key="6">
    <source>
        <dbReference type="ARBA" id="ARBA00047407"/>
    </source>
</evidence>
<evidence type="ECO:0000259" key="8">
    <source>
        <dbReference type="Pfam" id="PF01425"/>
    </source>
</evidence>
<gene>
    <name evidence="9" type="ORF">ARMSODRAFT_176941</name>
</gene>
<evidence type="ECO:0000313" key="10">
    <source>
        <dbReference type="Proteomes" id="UP000218334"/>
    </source>
</evidence>
<dbReference type="PANTHER" id="PTHR11895:SF7">
    <property type="entry name" value="GLUTAMYL-TRNA(GLN) AMIDOTRANSFERASE SUBUNIT A, MITOCHONDRIAL"/>
    <property type="match status" value="1"/>
</dbReference>
<evidence type="ECO:0000313" key="9">
    <source>
        <dbReference type="EMBL" id="PBK69118.1"/>
    </source>
</evidence>
<dbReference type="GO" id="GO:0050567">
    <property type="term" value="F:glutaminyl-tRNA synthase (glutamine-hydrolyzing) activity"/>
    <property type="evidence" value="ECO:0007669"/>
    <property type="project" value="UniProtKB-UniRule"/>
</dbReference>
<keyword evidence="5 7" id="KW-0648">Protein biosynthesis</keyword>
<dbReference type="PANTHER" id="PTHR11895">
    <property type="entry name" value="TRANSAMIDASE"/>
    <property type="match status" value="1"/>
</dbReference>
<evidence type="ECO:0000256" key="3">
    <source>
        <dbReference type="ARBA" id="ARBA00022741"/>
    </source>
</evidence>